<accession>A0A1G2JL16</accession>
<organism evidence="2 3">
    <name type="scientific">Candidatus Staskawiczbacteria bacterium RIFOXYD1_FULL_32_13</name>
    <dbReference type="NCBI Taxonomy" id="1802234"/>
    <lineage>
        <taxon>Bacteria</taxon>
        <taxon>Candidatus Staskawicziibacteriota</taxon>
    </lineage>
</organism>
<feature type="compositionally biased region" description="Basic and acidic residues" evidence="1">
    <location>
        <begin position="15"/>
        <end position="34"/>
    </location>
</feature>
<feature type="compositionally biased region" description="Polar residues" evidence="1">
    <location>
        <begin position="1"/>
        <end position="11"/>
    </location>
</feature>
<gene>
    <name evidence="2" type="ORF">A2561_03070</name>
</gene>
<name>A0A1G2JL16_9BACT</name>
<dbReference type="Proteomes" id="UP000178935">
    <property type="component" value="Unassembled WGS sequence"/>
</dbReference>
<feature type="region of interest" description="Disordered" evidence="1">
    <location>
        <begin position="1"/>
        <end position="34"/>
    </location>
</feature>
<protein>
    <submittedName>
        <fullName evidence="2">Uncharacterized protein</fullName>
    </submittedName>
</protein>
<dbReference type="AlphaFoldDB" id="A0A1G2JL16"/>
<evidence type="ECO:0000313" key="3">
    <source>
        <dbReference type="Proteomes" id="UP000178935"/>
    </source>
</evidence>
<dbReference type="EMBL" id="MHPU01000039">
    <property type="protein sequence ID" value="OGZ87653.1"/>
    <property type="molecule type" value="Genomic_DNA"/>
</dbReference>
<evidence type="ECO:0000313" key="2">
    <source>
        <dbReference type="EMBL" id="OGZ87653.1"/>
    </source>
</evidence>
<proteinExistence type="predicted"/>
<comment type="caution">
    <text evidence="2">The sequence shown here is derived from an EMBL/GenBank/DDBJ whole genome shotgun (WGS) entry which is preliminary data.</text>
</comment>
<sequence length="151" mass="17483">MPKFNPDSQLNIHELAVEEPEKKSELHFDPERDITEEDYKKAEKRLKLQILQARRPSDGKWVNICQLASEIKFLDSKRNLGIEKEDWEGMKKELKAEMEGWGAYSFEGMAGDMKVLAAEEVKVTGKGLEINMRKTKTLESETPQIPEQKEF</sequence>
<reference evidence="2 3" key="1">
    <citation type="journal article" date="2016" name="Nat. Commun.">
        <title>Thousands of microbial genomes shed light on interconnected biogeochemical processes in an aquifer system.</title>
        <authorList>
            <person name="Anantharaman K."/>
            <person name="Brown C.T."/>
            <person name="Hug L.A."/>
            <person name="Sharon I."/>
            <person name="Castelle C.J."/>
            <person name="Probst A.J."/>
            <person name="Thomas B.C."/>
            <person name="Singh A."/>
            <person name="Wilkins M.J."/>
            <person name="Karaoz U."/>
            <person name="Brodie E.L."/>
            <person name="Williams K.H."/>
            <person name="Hubbard S.S."/>
            <person name="Banfield J.F."/>
        </authorList>
    </citation>
    <scope>NUCLEOTIDE SEQUENCE [LARGE SCALE GENOMIC DNA]</scope>
</reference>
<evidence type="ECO:0000256" key="1">
    <source>
        <dbReference type="SAM" id="MobiDB-lite"/>
    </source>
</evidence>